<feature type="transmembrane region" description="Helical" evidence="1">
    <location>
        <begin position="214"/>
        <end position="232"/>
    </location>
</feature>
<feature type="transmembrane region" description="Helical" evidence="1">
    <location>
        <begin position="112"/>
        <end position="130"/>
    </location>
</feature>
<dbReference type="Proteomes" id="UP001642483">
    <property type="component" value="Unassembled WGS sequence"/>
</dbReference>
<proteinExistence type="predicted"/>
<accession>A0ABP0FLE1</accession>
<name>A0ABP0FLE1_CLALP</name>
<evidence type="ECO:0008006" key="4">
    <source>
        <dbReference type="Google" id="ProtNLM"/>
    </source>
</evidence>
<keyword evidence="1" id="KW-0812">Transmembrane</keyword>
<keyword evidence="3" id="KW-1185">Reference proteome</keyword>
<reference evidence="2 3" key="1">
    <citation type="submission" date="2024-02" db="EMBL/GenBank/DDBJ databases">
        <authorList>
            <person name="Daric V."/>
            <person name="Darras S."/>
        </authorList>
    </citation>
    <scope>NUCLEOTIDE SEQUENCE [LARGE SCALE GENOMIC DNA]</scope>
</reference>
<keyword evidence="1" id="KW-0472">Membrane</keyword>
<feature type="transmembrane region" description="Helical" evidence="1">
    <location>
        <begin position="136"/>
        <end position="155"/>
    </location>
</feature>
<feature type="transmembrane region" description="Helical" evidence="1">
    <location>
        <begin position="47"/>
        <end position="68"/>
    </location>
</feature>
<gene>
    <name evidence="2" type="ORF">CVLEPA_LOCUS9529</name>
</gene>
<feature type="transmembrane region" description="Helical" evidence="1">
    <location>
        <begin position="175"/>
        <end position="194"/>
    </location>
</feature>
<feature type="transmembrane region" description="Helical" evidence="1">
    <location>
        <begin position="6"/>
        <end position="26"/>
    </location>
</feature>
<comment type="caution">
    <text evidence="2">The sequence shown here is derived from an EMBL/GenBank/DDBJ whole genome shotgun (WGS) entry which is preliminary data.</text>
</comment>
<feature type="transmembrane region" description="Helical" evidence="1">
    <location>
        <begin position="88"/>
        <end position="107"/>
    </location>
</feature>
<evidence type="ECO:0000313" key="3">
    <source>
        <dbReference type="Proteomes" id="UP001642483"/>
    </source>
</evidence>
<organism evidence="2 3">
    <name type="scientific">Clavelina lepadiformis</name>
    <name type="common">Light-bulb sea squirt</name>
    <name type="synonym">Ascidia lepadiformis</name>
    <dbReference type="NCBI Taxonomy" id="159417"/>
    <lineage>
        <taxon>Eukaryota</taxon>
        <taxon>Metazoa</taxon>
        <taxon>Chordata</taxon>
        <taxon>Tunicata</taxon>
        <taxon>Ascidiacea</taxon>
        <taxon>Aplousobranchia</taxon>
        <taxon>Clavelinidae</taxon>
        <taxon>Clavelina</taxon>
    </lineage>
</organism>
<evidence type="ECO:0000256" key="1">
    <source>
        <dbReference type="SAM" id="Phobius"/>
    </source>
</evidence>
<protein>
    <recommendedName>
        <fullName evidence="4">Transmembrane protein</fullName>
    </recommendedName>
</protein>
<keyword evidence="1" id="KW-1133">Transmembrane helix</keyword>
<dbReference type="EMBL" id="CAWYQH010000057">
    <property type="protein sequence ID" value="CAK8679279.1"/>
    <property type="molecule type" value="Genomic_DNA"/>
</dbReference>
<sequence>MEASPLFFWKVVQCVFLYGFVVKYFGTKLCRAALKGFDDLTDKKKNAFKLEIVFFFYAIIVKCVGYYLILFDENIRQDNLWNSTLANWNYAMAIGGVLADTMFRIIWKIKPFLALLLHFVYVIGNVGLIMPVNKAILCLVNVKLMLFIPTPLIILRCILNDIKLKETMLIWKFKFLGFAADAILGFLFLPFYYILAFYMAEEFWAPDPVNYEHLIVGFVFSLPIDITMLSLFNETCDFFFNRGMYDEKQTTK</sequence>
<evidence type="ECO:0000313" key="2">
    <source>
        <dbReference type="EMBL" id="CAK8679279.1"/>
    </source>
</evidence>